<dbReference type="AlphaFoldDB" id="A0A7M7NZ08"/>
<keyword evidence="3" id="KW-1133">Transmembrane helix</keyword>
<keyword evidence="6" id="KW-1185">Reference proteome</keyword>
<sequence>MIKLLVRKVTAHNVRLRRRSWNMGTDIAYLFGCAFLVVLMKDRIFCDATRTQGEGEPVGGEARGGGDGFRRGEPAPPYPQNPNPVPQQPAACAQTVQPAQQFLPSWLPVNNIHVGGASQTNCSALEELVAKVTRQNELSERILSELENIPKSQRAVCENHSMASKSLPRDCSEVLLSGATGSGRYIIYPQDNGDPFYAYCDTETDGGGWTVIQRREDGSVSFYREWNDYKHGFGNVNSEHWLGNDKIHRLSAQTYYVLRIELEDFQGDRKYAEYDYFRIGDEDTGYKLLLGTYQGDAEDSLSFHGNKKFYTLDRDTDQECAMNSKGAWWYGSCFESNLNGMYKGRPRPAGSQNIVWAGWKGYETALKKTQMKIRPASYHSSQPTGG</sequence>
<evidence type="ECO:0000256" key="2">
    <source>
        <dbReference type="SAM" id="MobiDB-lite"/>
    </source>
</evidence>
<accession>A0A7M7NZ08</accession>
<dbReference type="GO" id="GO:0005615">
    <property type="term" value="C:extracellular space"/>
    <property type="evidence" value="ECO:0000318"/>
    <property type="project" value="GO_Central"/>
</dbReference>
<protein>
    <recommendedName>
        <fullName evidence="4">Fibrinogen C-terminal domain-containing protein</fullName>
    </recommendedName>
</protein>
<feature type="transmembrane region" description="Helical" evidence="3">
    <location>
        <begin position="21"/>
        <end position="40"/>
    </location>
</feature>
<dbReference type="SMART" id="SM00186">
    <property type="entry name" value="FBG"/>
    <property type="match status" value="1"/>
</dbReference>
<evidence type="ECO:0000256" key="1">
    <source>
        <dbReference type="ARBA" id="ARBA00023157"/>
    </source>
</evidence>
<dbReference type="SUPFAM" id="SSF56496">
    <property type="entry name" value="Fibrinogen C-terminal domain-like"/>
    <property type="match status" value="1"/>
</dbReference>
<keyword evidence="3" id="KW-0472">Membrane</keyword>
<dbReference type="OMA" id="YEAGHRE"/>
<dbReference type="InterPro" id="IPR050373">
    <property type="entry name" value="Fibrinogen_C-term_domain"/>
</dbReference>
<dbReference type="KEGG" id="spu:752833"/>
<reference evidence="5" key="2">
    <citation type="submission" date="2021-01" db="UniProtKB">
        <authorList>
            <consortium name="EnsemblMetazoa"/>
        </authorList>
    </citation>
    <scope>IDENTIFICATION</scope>
</reference>
<feature type="region of interest" description="Disordered" evidence="2">
    <location>
        <begin position="51"/>
        <end position="89"/>
    </location>
</feature>
<dbReference type="InterPro" id="IPR036056">
    <property type="entry name" value="Fibrinogen-like_C"/>
</dbReference>
<dbReference type="GeneID" id="752833"/>
<dbReference type="NCBIfam" id="NF040941">
    <property type="entry name" value="GGGWT_bact"/>
    <property type="match status" value="1"/>
</dbReference>
<dbReference type="FunFam" id="3.90.215.10:FF:000001">
    <property type="entry name" value="Tenascin isoform 1"/>
    <property type="match status" value="1"/>
</dbReference>
<dbReference type="Proteomes" id="UP000007110">
    <property type="component" value="Unassembled WGS sequence"/>
</dbReference>
<feature type="domain" description="Fibrinogen C-terminal" evidence="4">
    <location>
        <begin position="162"/>
        <end position="377"/>
    </location>
</feature>
<organism evidence="5 6">
    <name type="scientific">Strongylocentrotus purpuratus</name>
    <name type="common">Purple sea urchin</name>
    <dbReference type="NCBI Taxonomy" id="7668"/>
    <lineage>
        <taxon>Eukaryota</taxon>
        <taxon>Metazoa</taxon>
        <taxon>Echinodermata</taxon>
        <taxon>Eleutherozoa</taxon>
        <taxon>Echinozoa</taxon>
        <taxon>Echinoidea</taxon>
        <taxon>Euechinoidea</taxon>
        <taxon>Echinacea</taxon>
        <taxon>Camarodonta</taxon>
        <taxon>Echinidea</taxon>
        <taxon>Strongylocentrotidae</taxon>
        <taxon>Strongylocentrotus</taxon>
    </lineage>
</organism>
<proteinExistence type="predicted"/>
<dbReference type="InParanoid" id="A0A7M7NZ08"/>
<evidence type="ECO:0000313" key="5">
    <source>
        <dbReference type="EnsemblMetazoa" id="XP_030843515"/>
    </source>
</evidence>
<name>A0A7M7NZ08_STRPU</name>
<evidence type="ECO:0000256" key="3">
    <source>
        <dbReference type="SAM" id="Phobius"/>
    </source>
</evidence>
<dbReference type="CDD" id="cd00087">
    <property type="entry name" value="FReD"/>
    <property type="match status" value="1"/>
</dbReference>
<dbReference type="EnsemblMetazoa" id="XM_030987655">
    <property type="protein sequence ID" value="XP_030843515"/>
    <property type="gene ID" value="LOC752833"/>
</dbReference>
<dbReference type="PROSITE" id="PS00514">
    <property type="entry name" value="FIBRINOGEN_C_1"/>
    <property type="match status" value="1"/>
</dbReference>
<dbReference type="PANTHER" id="PTHR19143:SF327">
    <property type="entry name" value="FI21813P1-RELATED"/>
    <property type="match status" value="1"/>
</dbReference>
<dbReference type="PROSITE" id="PS51406">
    <property type="entry name" value="FIBRINOGEN_C_2"/>
    <property type="match status" value="1"/>
</dbReference>
<dbReference type="OrthoDB" id="9990035at2759"/>
<feature type="compositionally biased region" description="Gly residues" evidence="2">
    <location>
        <begin position="56"/>
        <end position="67"/>
    </location>
</feature>
<keyword evidence="3" id="KW-0812">Transmembrane</keyword>
<dbReference type="Gene3D" id="3.90.215.10">
    <property type="entry name" value="Gamma Fibrinogen, chain A, domain 1"/>
    <property type="match status" value="1"/>
</dbReference>
<dbReference type="InterPro" id="IPR002181">
    <property type="entry name" value="Fibrinogen_a/b/g_C_dom"/>
</dbReference>
<keyword evidence="1" id="KW-1015">Disulfide bond</keyword>
<dbReference type="InterPro" id="IPR014716">
    <property type="entry name" value="Fibrinogen_a/b/g_C_1"/>
</dbReference>
<evidence type="ECO:0000259" key="4">
    <source>
        <dbReference type="PROSITE" id="PS51406"/>
    </source>
</evidence>
<dbReference type="Pfam" id="PF00147">
    <property type="entry name" value="Fibrinogen_C"/>
    <property type="match status" value="1"/>
</dbReference>
<dbReference type="RefSeq" id="XP_030843515.1">
    <property type="nucleotide sequence ID" value="XM_030987655.1"/>
</dbReference>
<dbReference type="PANTHER" id="PTHR19143">
    <property type="entry name" value="FIBRINOGEN/TENASCIN/ANGIOPOEITIN"/>
    <property type="match status" value="1"/>
</dbReference>
<dbReference type="InterPro" id="IPR020837">
    <property type="entry name" value="Fibrinogen_CS"/>
</dbReference>
<reference evidence="6" key="1">
    <citation type="submission" date="2015-02" db="EMBL/GenBank/DDBJ databases">
        <title>Genome sequencing for Strongylocentrotus purpuratus.</title>
        <authorList>
            <person name="Murali S."/>
            <person name="Liu Y."/>
            <person name="Vee V."/>
            <person name="English A."/>
            <person name="Wang M."/>
            <person name="Skinner E."/>
            <person name="Han Y."/>
            <person name="Muzny D.M."/>
            <person name="Worley K.C."/>
            <person name="Gibbs R.A."/>
        </authorList>
    </citation>
    <scope>NUCLEOTIDE SEQUENCE</scope>
</reference>
<evidence type="ECO:0000313" key="6">
    <source>
        <dbReference type="Proteomes" id="UP000007110"/>
    </source>
</evidence>
<feature type="compositionally biased region" description="Pro residues" evidence="2">
    <location>
        <begin position="74"/>
        <end position="87"/>
    </location>
</feature>